<dbReference type="PATRIC" id="fig|1423784.4.peg.2250"/>
<evidence type="ECO:0000313" key="11">
    <source>
        <dbReference type="Proteomes" id="UP000051957"/>
    </source>
</evidence>
<dbReference type="InterPro" id="IPR010140">
    <property type="entry name" value="Histidinol_P_phosphatase_HisJ"/>
</dbReference>
<evidence type="ECO:0000256" key="1">
    <source>
        <dbReference type="ARBA" id="ARBA00004970"/>
    </source>
</evidence>
<dbReference type="NCBIfam" id="NF005996">
    <property type="entry name" value="PRK08123.1"/>
    <property type="match status" value="1"/>
</dbReference>
<dbReference type="AlphaFoldDB" id="A0A0R1YVX0"/>
<comment type="catalytic activity">
    <reaction evidence="7 8">
        <text>L-histidinol phosphate + H2O = L-histidinol + phosphate</text>
        <dbReference type="Rhea" id="RHEA:14465"/>
        <dbReference type="ChEBI" id="CHEBI:15377"/>
        <dbReference type="ChEBI" id="CHEBI:43474"/>
        <dbReference type="ChEBI" id="CHEBI:57699"/>
        <dbReference type="ChEBI" id="CHEBI:57980"/>
        <dbReference type="EC" id="3.1.3.15"/>
    </reaction>
</comment>
<dbReference type="NCBIfam" id="TIGR01856">
    <property type="entry name" value="hisJ_fam"/>
    <property type="match status" value="1"/>
</dbReference>
<dbReference type="GO" id="GO:0005737">
    <property type="term" value="C:cytoplasm"/>
    <property type="evidence" value="ECO:0007669"/>
    <property type="project" value="TreeGrafter"/>
</dbReference>
<gene>
    <name evidence="10" type="ORF">FC51_GL002207</name>
</gene>
<evidence type="ECO:0000256" key="5">
    <source>
        <dbReference type="ARBA" id="ARBA00022801"/>
    </source>
</evidence>
<dbReference type="Proteomes" id="UP000051957">
    <property type="component" value="Unassembled WGS sequence"/>
</dbReference>
<dbReference type="Pfam" id="PF02811">
    <property type="entry name" value="PHP"/>
    <property type="match status" value="1"/>
</dbReference>
<evidence type="ECO:0000256" key="6">
    <source>
        <dbReference type="ARBA" id="ARBA00023102"/>
    </source>
</evidence>
<dbReference type="SUPFAM" id="SSF89550">
    <property type="entry name" value="PHP domain-like"/>
    <property type="match status" value="1"/>
</dbReference>
<accession>A0A0R1YVX0</accession>
<sequence length="292" mass="32988">MGGCFAKQIKGGINLLKREGHSHTEFCPHGSGDDVELMIQKAIKLGFQEYSITEHAPLPKQFAQRYAGQKTGLTEAAMAAGDLDAYFEKANRMKAKYADQIKIRIGFEVDYLPDFTDWTREFLDQYGPQTSDSILSVHFMKGKDGRYWCVDDTPADFQEGLLSQAADSQALYHQYFQAVLDSLQADLGDYAPNRIGHMTLIKKFQDYFQLDANFSSENFQLIAEILKTVKKQRRELDLNAAGLYKPYCNEQYPSLSIIKMANELKIPWVYGSDAHSIAEVGHGYHGVISLIE</sequence>
<comment type="caution">
    <text evidence="10">The sequence shown here is derived from an EMBL/GenBank/DDBJ whole genome shotgun (WGS) entry which is preliminary data.</text>
</comment>
<dbReference type="Pfam" id="PF13263">
    <property type="entry name" value="PHP_C"/>
    <property type="match status" value="1"/>
</dbReference>
<dbReference type="EC" id="3.1.3.15" evidence="3 8"/>
<dbReference type="PANTHER" id="PTHR21039:SF0">
    <property type="entry name" value="HISTIDINOL-PHOSPHATASE"/>
    <property type="match status" value="1"/>
</dbReference>
<keyword evidence="6 8" id="KW-0368">Histidine biosynthesis</keyword>
<dbReference type="EMBL" id="AZGK01000007">
    <property type="protein sequence ID" value="KRM46378.1"/>
    <property type="molecule type" value="Genomic_DNA"/>
</dbReference>
<keyword evidence="5 8" id="KW-0378">Hydrolase</keyword>
<dbReference type="CDD" id="cd12110">
    <property type="entry name" value="PHP_HisPPase_Hisj_like"/>
    <property type="match status" value="1"/>
</dbReference>
<dbReference type="InterPro" id="IPR016195">
    <property type="entry name" value="Pol/histidinol_Pase-like"/>
</dbReference>
<evidence type="ECO:0000256" key="4">
    <source>
        <dbReference type="ARBA" id="ARBA00022605"/>
    </source>
</evidence>
<evidence type="ECO:0000259" key="9">
    <source>
        <dbReference type="Pfam" id="PF02811"/>
    </source>
</evidence>
<protein>
    <recommendedName>
        <fullName evidence="3 8">Histidinol-phosphatase</fullName>
        <shortName evidence="8">HolPase</shortName>
        <ecNumber evidence="3 8">3.1.3.15</ecNumber>
    </recommendedName>
</protein>
<evidence type="ECO:0000256" key="7">
    <source>
        <dbReference type="ARBA" id="ARBA00049158"/>
    </source>
</evidence>
<comment type="similarity">
    <text evidence="2 8">Belongs to the PHP hydrolase family. HisK subfamily.</text>
</comment>
<name>A0A0R1YVX0_9LACO</name>
<organism evidence="10 11">
    <name type="scientific">Lentilactobacillus parabuchneri DSM 5707 = NBRC 107865</name>
    <dbReference type="NCBI Taxonomy" id="1423784"/>
    <lineage>
        <taxon>Bacteria</taxon>
        <taxon>Bacillati</taxon>
        <taxon>Bacillota</taxon>
        <taxon>Bacilli</taxon>
        <taxon>Lactobacillales</taxon>
        <taxon>Lactobacillaceae</taxon>
        <taxon>Lentilactobacillus</taxon>
    </lineage>
</organism>
<dbReference type="GO" id="GO:0000105">
    <property type="term" value="P:L-histidine biosynthetic process"/>
    <property type="evidence" value="ECO:0007669"/>
    <property type="project" value="UniProtKB-UniRule"/>
</dbReference>
<dbReference type="Gene3D" id="3.20.20.140">
    <property type="entry name" value="Metal-dependent hydrolases"/>
    <property type="match status" value="1"/>
</dbReference>
<feature type="domain" description="PHP" evidence="9">
    <location>
        <begin position="20"/>
        <end position="240"/>
    </location>
</feature>
<proteinExistence type="inferred from homology"/>
<dbReference type="UniPathway" id="UPA00031">
    <property type="reaction ID" value="UER00013"/>
</dbReference>
<reference evidence="10 11" key="1">
    <citation type="journal article" date="2015" name="Genome Announc.">
        <title>Expanding the biotechnology potential of lactobacilli through comparative genomics of 213 strains and associated genera.</title>
        <authorList>
            <person name="Sun Z."/>
            <person name="Harris H.M."/>
            <person name="McCann A."/>
            <person name="Guo C."/>
            <person name="Argimon S."/>
            <person name="Zhang W."/>
            <person name="Yang X."/>
            <person name="Jeffery I.B."/>
            <person name="Cooney J.C."/>
            <person name="Kagawa T.F."/>
            <person name="Liu W."/>
            <person name="Song Y."/>
            <person name="Salvetti E."/>
            <person name="Wrobel A."/>
            <person name="Rasinkangas P."/>
            <person name="Parkhill J."/>
            <person name="Rea M.C."/>
            <person name="O'Sullivan O."/>
            <person name="Ritari J."/>
            <person name="Douillard F.P."/>
            <person name="Paul Ross R."/>
            <person name="Yang R."/>
            <person name="Briner A.E."/>
            <person name="Felis G.E."/>
            <person name="de Vos W.M."/>
            <person name="Barrangou R."/>
            <person name="Klaenhammer T.R."/>
            <person name="Caufield P.W."/>
            <person name="Cui Y."/>
            <person name="Zhang H."/>
            <person name="O'Toole P.W."/>
        </authorList>
    </citation>
    <scope>NUCLEOTIDE SEQUENCE [LARGE SCALE GENOMIC DNA]</scope>
    <source>
        <strain evidence="10 11">DSM 5707</strain>
    </source>
</reference>
<evidence type="ECO:0000256" key="2">
    <source>
        <dbReference type="ARBA" id="ARBA00009152"/>
    </source>
</evidence>
<dbReference type="InterPro" id="IPR004013">
    <property type="entry name" value="PHP_dom"/>
</dbReference>
<dbReference type="GO" id="GO:0004401">
    <property type="term" value="F:histidinol-phosphatase activity"/>
    <property type="evidence" value="ECO:0007669"/>
    <property type="project" value="UniProtKB-UniRule"/>
</dbReference>
<evidence type="ECO:0000313" key="10">
    <source>
        <dbReference type="EMBL" id="KRM46378.1"/>
    </source>
</evidence>
<comment type="pathway">
    <text evidence="1 8">Amino-acid biosynthesis; L-histidine biosynthesis; L-histidine from 5-phospho-alpha-D-ribose 1-diphosphate: step 8/9.</text>
</comment>
<evidence type="ECO:0000256" key="8">
    <source>
        <dbReference type="RuleBase" id="RU366003"/>
    </source>
</evidence>
<dbReference type="PANTHER" id="PTHR21039">
    <property type="entry name" value="HISTIDINOL PHOSPHATASE-RELATED"/>
    <property type="match status" value="1"/>
</dbReference>
<evidence type="ECO:0000256" key="3">
    <source>
        <dbReference type="ARBA" id="ARBA00013085"/>
    </source>
</evidence>
<keyword evidence="4 8" id="KW-0028">Amino-acid biosynthesis</keyword>